<feature type="domain" description="Ribose-phosphate pyrophosphokinase N-terminal" evidence="4">
    <location>
        <begin position="52"/>
        <end position="108"/>
    </location>
</feature>
<keyword evidence="5" id="KW-0808">Transferase</keyword>
<dbReference type="eggNOG" id="COG0462">
    <property type="taxonomic scope" value="Bacteria"/>
</dbReference>
<dbReference type="GO" id="GO:0004749">
    <property type="term" value="F:ribose phosphate diphosphokinase activity"/>
    <property type="evidence" value="ECO:0007669"/>
    <property type="project" value="TreeGrafter"/>
</dbReference>
<dbReference type="Pfam" id="PF00156">
    <property type="entry name" value="Pribosyltran"/>
    <property type="match status" value="1"/>
</dbReference>
<reference evidence="5 6" key="1">
    <citation type="journal article" date="2012" name="J. Bacteriol.">
        <title>Genome Sequence of Gallaecimonas xiamenensis Type Strain 3-C-1.</title>
        <authorList>
            <person name="Lai Q."/>
            <person name="Wang L."/>
            <person name="Wang W."/>
            <person name="Shao Z."/>
        </authorList>
    </citation>
    <scope>NUCLEOTIDE SEQUENCE [LARGE SCALE GENOMIC DNA]</scope>
    <source>
        <strain evidence="5 6">3-C-1</strain>
    </source>
</reference>
<dbReference type="InterPro" id="IPR029099">
    <property type="entry name" value="Pribosyltran_N"/>
</dbReference>
<sequence length="285" mass="30695">MKVTGIDHQGQQHPLHLDSWCFSGGEEHIRFAPAPWESLRSIEVSIRLADSAAVMRLLLIKDALDRLAPRASKALLVPYFPYARQDRVCVPGEAFGVELMAKLLKGAGFDSIESWDLHSAVSQQLLGNDGVSQAQLVGEFAALTDWLQTHQAMLVAPDKGASAKIGQVAAQLHLQGIEAGVIQASKKRDPVSGQILATEVDADVAGKNLLILDDICDGGRTFIELAKVLKEKGAGSIGLYVTHGIFSKGLAPFAGLIDDIFTTDSIRNQDGLEGLVQYARFEARS</sequence>
<dbReference type="InterPro" id="IPR000836">
    <property type="entry name" value="PRTase_dom"/>
</dbReference>
<dbReference type="PANTHER" id="PTHR10210">
    <property type="entry name" value="RIBOSE-PHOSPHATE DIPHOSPHOKINASE FAMILY MEMBER"/>
    <property type="match status" value="1"/>
</dbReference>
<dbReference type="GO" id="GO:0002189">
    <property type="term" value="C:ribose phosphate diphosphokinase complex"/>
    <property type="evidence" value="ECO:0007669"/>
    <property type="project" value="TreeGrafter"/>
</dbReference>
<organism evidence="5 6">
    <name type="scientific">Gallaecimonas xiamenensis 3-C-1</name>
    <dbReference type="NCBI Taxonomy" id="745411"/>
    <lineage>
        <taxon>Bacteria</taxon>
        <taxon>Pseudomonadati</taxon>
        <taxon>Pseudomonadota</taxon>
        <taxon>Gammaproteobacteria</taxon>
        <taxon>Enterobacterales</taxon>
        <taxon>Gallaecimonadaceae</taxon>
        <taxon>Gallaecimonas</taxon>
    </lineage>
</organism>
<dbReference type="SUPFAM" id="SSF53271">
    <property type="entry name" value="PRTase-like"/>
    <property type="match status" value="1"/>
</dbReference>
<dbReference type="STRING" id="745411.B3C1_06027"/>
<keyword evidence="6" id="KW-1185">Reference proteome</keyword>
<comment type="caution">
    <text evidence="5">The sequence shown here is derived from an EMBL/GenBank/DDBJ whole genome shotgun (WGS) entry which is preliminary data.</text>
</comment>
<evidence type="ECO:0000259" key="4">
    <source>
        <dbReference type="Pfam" id="PF13793"/>
    </source>
</evidence>
<dbReference type="EMBL" id="AMRI01000006">
    <property type="protein sequence ID" value="EKE75994.1"/>
    <property type="molecule type" value="Genomic_DNA"/>
</dbReference>
<dbReference type="OrthoDB" id="324294at2"/>
<dbReference type="InterPro" id="IPR005946">
    <property type="entry name" value="Rib-P_diPkinase"/>
</dbReference>
<evidence type="ECO:0000256" key="1">
    <source>
        <dbReference type="ARBA" id="ARBA00022727"/>
    </source>
</evidence>
<feature type="domain" description="Phosphoribosyltransferase" evidence="3">
    <location>
        <begin position="147"/>
        <end position="243"/>
    </location>
</feature>
<keyword evidence="5" id="KW-0418">Kinase</keyword>
<dbReference type="InterPro" id="IPR029057">
    <property type="entry name" value="PRTase-like"/>
</dbReference>
<dbReference type="CDD" id="cd06223">
    <property type="entry name" value="PRTases_typeI"/>
    <property type="match status" value="1"/>
</dbReference>
<evidence type="ECO:0000313" key="5">
    <source>
        <dbReference type="EMBL" id="EKE75994.1"/>
    </source>
</evidence>
<dbReference type="GO" id="GO:0000287">
    <property type="term" value="F:magnesium ion binding"/>
    <property type="evidence" value="ECO:0007669"/>
    <property type="project" value="InterPro"/>
</dbReference>
<dbReference type="Gene3D" id="3.40.50.2020">
    <property type="match status" value="2"/>
</dbReference>
<dbReference type="GO" id="GO:0005737">
    <property type="term" value="C:cytoplasm"/>
    <property type="evidence" value="ECO:0007669"/>
    <property type="project" value="TreeGrafter"/>
</dbReference>
<dbReference type="AlphaFoldDB" id="K2JZZ9"/>
<comment type="similarity">
    <text evidence="2">Belongs to the ribose-phosphate pyrophosphokinase family.</text>
</comment>
<keyword evidence="1 2" id="KW-0545">Nucleotide biosynthesis</keyword>
<dbReference type="GO" id="GO:0006164">
    <property type="term" value="P:purine nucleotide biosynthetic process"/>
    <property type="evidence" value="ECO:0007669"/>
    <property type="project" value="TreeGrafter"/>
</dbReference>
<evidence type="ECO:0000256" key="2">
    <source>
        <dbReference type="RuleBase" id="RU004324"/>
    </source>
</evidence>
<evidence type="ECO:0000259" key="3">
    <source>
        <dbReference type="Pfam" id="PF00156"/>
    </source>
</evidence>
<protein>
    <submittedName>
        <fullName evidence="5">Ribose-phosphate pyrophosphokinase</fullName>
    </submittedName>
</protein>
<accession>K2JZZ9</accession>
<name>K2JZZ9_9GAMM</name>
<evidence type="ECO:0000313" key="6">
    <source>
        <dbReference type="Proteomes" id="UP000006755"/>
    </source>
</evidence>
<dbReference type="SMART" id="SM01400">
    <property type="entry name" value="Pribosyltran_N"/>
    <property type="match status" value="1"/>
</dbReference>
<dbReference type="GO" id="GO:0016301">
    <property type="term" value="F:kinase activity"/>
    <property type="evidence" value="ECO:0007669"/>
    <property type="project" value="UniProtKB-KW"/>
</dbReference>
<gene>
    <name evidence="5" type="ORF">B3C1_06027</name>
</gene>
<dbReference type="Proteomes" id="UP000006755">
    <property type="component" value="Unassembled WGS sequence"/>
</dbReference>
<dbReference type="PATRIC" id="fig|745411.4.peg.1199"/>
<proteinExistence type="inferred from homology"/>
<dbReference type="GO" id="GO:0006015">
    <property type="term" value="P:5-phosphoribose 1-diphosphate biosynthetic process"/>
    <property type="evidence" value="ECO:0007669"/>
    <property type="project" value="TreeGrafter"/>
</dbReference>
<dbReference type="PANTHER" id="PTHR10210:SF41">
    <property type="entry name" value="RIBOSE-PHOSPHATE PYROPHOSPHOKINASE 1, CHLOROPLASTIC"/>
    <property type="match status" value="1"/>
</dbReference>
<dbReference type="NCBIfam" id="TIGR01251">
    <property type="entry name" value="ribP_PPkin"/>
    <property type="match status" value="1"/>
</dbReference>
<dbReference type="Pfam" id="PF13793">
    <property type="entry name" value="Pribosyltran_N"/>
    <property type="match status" value="1"/>
</dbReference>
<dbReference type="RefSeq" id="WP_008483588.1">
    <property type="nucleotide sequence ID" value="NZ_AMRI01000006.1"/>
</dbReference>